<keyword evidence="7" id="KW-1015">Disulfide bond</keyword>
<dbReference type="Pfam" id="PF23577">
    <property type="entry name" value="LysM_RLK"/>
    <property type="match status" value="1"/>
</dbReference>
<dbReference type="STRING" id="4572.M8AQ59"/>
<accession>M8AQ59</accession>
<reference evidence="9" key="1">
    <citation type="journal article" date="2013" name="Nature">
        <title>Draft genome of the wheat A-genome progenitor Triticum urartu.</title>
        <authorList>
            <person name="Ling H.Q."/>
            <person name="Zhao S."/>
            <person name="Liu D."/>
            <person name="Wang J."/>
            <person name="Sun H."/>
            <person name="Zhang C."/>
            <person name="Fan H."/>
            <person name="Li D."/>
            <person name="Dong L."/>
            <person name="Tao Y."/>
            <person name="Gao C."/>
            <person name="Wu H."/>
            <person name="Li Y."/>
            <person name="Cui Y."/>
            <person name="Guo X."/>
            <person name="Zheng S."/>
            <person name="Wang B."/>
            <person name="Yu K."/>
            <person name="Liang Q."/>
            <person name="Yang W."/>
            <person name="Lou X."/>
            <person name="Chen J."/>
            <person name="Feng M."/>
            <person name="Jian J."/>
            <person name="Zhang X."/>
            <person name="Luo G."/>
            <person name="Jiang Y."/>
            <person name="Liu J."/>
            <person name="Wang Z."/>
            <person name="Sha Y."/>
            <person name="Zhang B."/>
            <person name="Wu H."/>
            <person name="Tang D."/>
            <person name="Shen Q."/>
            <person name="Xue P."/>
            <person name="Zou S."/>
            <person name="Wang X."/>
            <person name="Liu X."/>
            <person name="Wang F."/>
            <person name="Yang Y."/>
            <person name="An X."/>
            <person name="Dong Z."/>
            <person name="Zhang K."/>
            <person name="Zhang X."/>
            <person name="Luo M.C."/>
            <person name="Dvorak J."/>
            <person name="Tong Y."/>
            <person name="Wang J."/>
            <person name="Yang H."/>
            <person name="Li Z."/>
            <person name="Wang D."/>
            <person name="Zhang A."/>
            <person name="Wang J."/>
        </authorList>
    </citation>
    <scope>NUCLEOTIDE SEQUENCE</scope>
</reference>
<protein>
    <recommendedName>
        <fullName evidence="8">LYK3/RLK10-like LysM domain-containing protein</fullName>
    </recommendedName>
</protein>
<evidence type="ECO:0000256" key="1">
    <source>
        <dbReference type="ARBA" id="ARBA00004162"/>
    </source>
</evidence>
<dbReference type="PANTHER" id="PTHR46204:SF2">
    <property type="entry name" value="CHITIN ELICITOR RECEPTOR KINASE 1"/>
    <property type="match status" value="1"/>
</dbReference>
<keyword evidence="5" id="KW-1133">Transmembrane helix</keyword>
<dbReference type="AlphaFoldDB" id="M8AQ59"/>
<proteinExistence type="predicted"/>
<dbReference type="InterPro" id="IPR057097">
    <property type="entry name" value="LysM_RLK3/10"/>
</dbReference>
<gene>
    <name evidence="9" type="ORF">TRIUR3_19125</name>
</gene>
<comment type="subcellular location">
    <subcellularLocation>
        <location evidence="1">Cell membrane</location>
        <topology evidence="1">Single-pass membrane protein</topology>
    </subcellularLocation>
</comment>
<evidence type="ECO:0000256" key="6">
    <source>
        <dbReference type="ARBA" id="ARBA00023136"/>
    </source>
</evidence>
<evidence type="ECO:0000256" key="4">
    <source>
        <dbReference type="ARBA" id="ARBA00022729"/>
    </source>
</evidence>
<feature type="domain" description="LYK3/RLK10-like LysM" evidence="8">
    <location>
        <begin position="152"/>
        <end position="199"/>
    </location>
</feature>
<dbReference type="OMA" id="IITHADP"/>
<dbReference type="GO" id="GO:0045087">
    <property type="term" value="P:innate immune response"/>
    <property type="evidence" value="ECO:0007669"/>
    <property type="project" value="InterPro"/>
</dbReference>
<keyword evidence="6" id="KW-0472">Membrane</keyword>
<keyword evidence="3" id="KW-0812">Transmembrane</keyword>
<organism evidence="9">
    <name type="scientific">Triticum urartu</name>
    <name type="common">Red wild einkorn</name>
    <name type="synonym">Crithodium urartu</name>
    <dbReference type="NCBI Taxonomy" id="4572"/>
    <lineage>
        <taxon>Eukaryota</taxon>
        <taxon>Viridiplantae</taxon>
        <taxon>Streptophyta</taxon>
        <taxon>Embryophyta</taxon>
        <taxon>Tracheophyta</taxon>
        <taxon>Spermatophyta</taxon>
        <taxon>Magnoliopsida</taxon>
        <taxon>Liliopsida</taxon>
        <taxon>Poales</taxon>
        <taxon>Poaceae</taxon>
        <taxon>BOP clade</taxon>
        <taxon>Pooideae</taxon>
        <taxon>Triticodae</taxon>
        <taxon>Triticeae</taxon>
        <taxon>Triticinae</taxon>
        <taxon>Triticum</taxon>
    </lineage>
</organism>
<dbReference type="Gene3D" id="1.10.510.10">
    <property type="entry name" value="Transferase(Phosphotransferase) domain 1"/>
    <property type="match status" value="1"/>
</dbReference>
<keyword evidence="2" id="KW-1003">Cell membrane</keyword>
<evidence type="ECO:0000259" key="8">
    <source>
        <dbReference type="Pfam" id="PF23577"/>
    </source>
</evidence>
<evidence type="ECO:0000313" key="9">
    <source>
        <dbReference type="EMBL" id="EMS67245.1"/>
    </source>
</evidence>
<dbReference type="InterPro" id="IPR044812">
    <property type="entry name" value="CERK1/LYK3-like"/>
</dbReference>
<dbReference type="GO" id="GO:0019199">
    <property type="term" value="F:transmembrane receptor protein kinase activity"/>
    <property type="evidence" value="ECO:0007669"/>
    <property type="project" value="InterPro"/>
</dbReference>
<sequence>MATRPEIGVVCSRGCDLALGSYYVASNQNVTYIANLFGFSDYRVLGKYNPGIPNLDFVAAGDRLNVPFPCHCLAPPSAPASTFLAASIRYDVHTGDTYISIADQFNNLTTPAWLQATNTYPANNIPDVGSVNVTVNCSCVDAGISTQYGLFLTYPLRDRETLASGAANHSFSSPEQMDLLRKYNPGMDGVTGSGIVYIPAKASAVSMQKALNAPDPKEGLKRLIDPKLGDDYPIDAILKMTHLANACTQEDPKLRPTMRSVVVALMTLSSTSEFWDMNALYENPGLVNLMSGR</sequence>
<dbReference type="GO" id="GO:0005886">
    <property type="term" value="C:plasma membrane"/>
    <property type="evidence" value="ECO:0007669"/>
    <property type="project" value="UniProtKB-SubCell"/>
</dbReference>
<dbReference type="EMBL" id="KD021865">
    <property type="protein sequence ID" value="EMS67245.1"/>
    <property type="molecule type" value="Genomic_DNA"/>
</dbReference>
<name>M8AQ59_TRIUA</name>
<evidence type="ECO:0000256" key="3">
    <source>
        <dbReference type="ARBA" id="ARBA00022692"/>
    </source>
</evidence>
<dbReference type="PANTHER" id="PTHR46204">
    <property type="entry name" value="CHITIN ELICITOR RECEPTOR KINASE 1-RELATED"/>
    <property type="match status" value="1"/>
</dbReference>
<dbReference type="eggNOG" id="ENOG502QPX8">
    <property type="taxonomic scope" value="Eukaryota"/>
</dbReference>
<evidence type="ECO:0000256" key="2">
    <source>
        <dbReference type="ARBA" id="ARBA00022475"/>
    </source>
</evidence>
<evidence type="ECO:0000256" key="7">
    <source>
        <dbReference type="ARBA" id="ARBA00023157"/>
    </source>
</evidence>
<keyword evidence="4" id="KW-0732">Signal</keyword>
<evidence type="ECO:0000256" key="5">
    <source>
        <dbReference type="ARBA" id="ARBA00022989"/>
    </source>
</evidence>